<dbReference type="Proteomes" id="UP000252585">
    <property type="component" value="Unassembled WGS sequence"/>
</dbReference>
<dbReference type="GO" id="GO:0003700">
    <property type="term" value="F:DNA-binding transcription factor activity"/>
    <property type="evidence" value="ECO:0007669"/>
    <property type="project" value="InterPro"/>
</dbReference>
<dbReference type="Gene3D" id="1.10.10.60">
    <property type="entry name" value="Homeodomain-like"/>
    <property type="match status" value="2"/>
</dbReference>
<dbReference type="InterPro" id="IPR018062">
    <property type="entry name" value="HTH_AraC-typ_CS"/>
</dbReference>
<dbReference type="RefSeq" id="WP_114352049.1">
    <property type="nucleotide sequence ID" value="NZ_QPJJ01000003.1"/>
</dbReference>
<dbReference type="InterPro" id="IPR020449">
    <property type="entry name" value="Tscrpt_reg_AraC-type_HTH"/>
</dbReference>
<dbReference type="InterPro" id="IPR018060">
    <property type="entry name" value="HTH_AraC"/>
</dbReference>
<accession>A0A368Y6I9</accession>
<feature type="domain" description="HTH araC/xylS-type" evidence="4">
    <location>
        <begin position="310"/>
        <end position="408"/>
    </location>
</feature>
<comment type="caution">
    <text evidence="5">The sequence shown here is derived from an EMBL/GenBank/DDBJ whole genome shotgun (WGS) entry which is preliminary data.</text>
</comment>
<keyword evidence="2" id="KW-0238">DNA-binding</keyword>
<evidence type="ECO:0000256" key="2">
    <source>
        <dbReference type="ARBA" id="ARBA00023125"/>
    </source>
</evidence>
<evidence type="ECO:0000256" key="1">
    <source>
        <dbReference type="ARBA" id="ARBA00023015"/>
    </source>
</evidence>
<dbReference type="PROSITE" id="PS00041">
    <property type="entry name" value="HTH_ARAC_FAMILY_1"/>
    <property type="match status" value="1"/>
</dbReference>
<keyword evidence="3" id="KW-0804">Transcription</keyword>
<protein>
    <submittedName>
        <fullName evidence="5">AraC family transcriptional regulator</fullName>
    </submittedName>
</protein>
<dbReference type="SMART" id="SM00342">
    <property type="entry name" value="HTH_ARAC"/>
    <property type="match status" value="1"/>
</dbReference>
<dbReference type="PROSITE" id="PS01124">
    <property type="entry name" value="HTH_ARAC_FAMILY_2"/>
    <property type="match status" value="1"/>
</dbReference>
<name>A0A368Y6I9_9BACI</name>
<dbReference type="Pfam" id="PF12833">
    <property type="entry name" value="HTH_18"/>
    <property type="match status" value="1"/>
</dbReference>
<dbReference type="SUPFAM" id="SSF46689">
    <property type="entry name" value="Homeodomain-like"/>
    <property type="match status" value="2"/>
</dbReference>
<organism evidence="5 6">
    <name type="scientific">Saliterribacillus persicus</name>
    <dbReference type="NCBI Taxonomy" id="930114"/>
    <lineage>
        <taxon>Bacteria</taxon>
        <taxon>Bacillati</taxon>
        <taxon>Bacillota</taxon>
        <taxon>Bacilli</taxon>
        <taxon>Bacillales</taxon>
        <taxon>Bacillaceae</taxon>
        <taxon>Saliterribacillus</taxon>
    </lineage>
</organism>
<keyword evidence="6" id="KW-1185">Reference proteome</keyword>
<dbReference type="InterPro" id="IPR009057">
    <property type="entry name" value="Homeodomain-like_sf"/>
</dbReference>
<keyword evidence="1" id="KW-0805">Transcription regulation</keyword>
<dbReference type="PRINTS" id="PR00032">
    <property type="entry name" value="HTHARAC"/>
</dbReference>
<evidence type="ECO:0000259" key="4">
    <source>
        <dbReference type="PROSITE" id="PS01124"/>
    </source>
</evidence>
<dbReference type="PANTHER" id="PTHR43280:SF34">
    <property type="entry name" value="ARAC-FAMILY TRANSCRIPTIONAL REGULATOR"/>
    <property type="match status" value="1"/>
</dbReference>
<reference evidence="5 6" key="1">
    <citation type="submission" date="2018-07" db="EMBL/GenBank/DDBJ databases">
        <title>Genomic Encyclopedia of Type Strains, Phase IV (KMG-IV): sequencing the most valuable type-strain genomes for metagenomic binning, comparative biology and taxonomic classification.</title>
        <authorList>
            <person name="Goeker M."/>
        </authorList>
    </citation>
    <scope>NUCLEOTIDE SEQUENCE [LARGE SCALE GENOMIC DNA]</scope>
    <source>
        <strain evidence="5 6">DSM 27696</strain>
    </source>
</reference>
<evidence type="ECO:0000313" key="5">
    <source>
        <dbReference type="EMBL" id="RCW74946.1"/>
    </source>
</evidence>
<gene>
    <name evidence="5" type="ORF">DFR57_103243</name>
</gene>
<dbReference type="AlphaFoldDB" id="A0A368Y6I9"/>
<dbReference type="GO" id="GO:0043565">
    <property type="term" value="F:sequence-specific DNA binding"/>
    <property type="evidence" value="ECO:0007669"/>
    <property type="project" value="InterPro"/>
</dbReference>
<dbReference type="EMBL" id="QPJJ01000003">
    <property type="protein sequence ID" value="RCW74946.1"/>
    <property type="molecule type" value="Genomic_DNA"/>
</dbReference>
<evidence type="ECO:0000313" key="6">
    <source>
        <dbReference type="Proteomes" id="UP000252585"/>
    </source>
</evidence>
<proteinExistence type="predicted"/>
<evidence type="ECO:0000256" key="3">
    <source>
        <dbReference type="ARBA" id="ARBA00023163"/>
    </source>
</evidence>
<dbReference type="OrthoDB" id="247151at2"/>
<sequence length="408" mass="47572">MSVKSYNELIYLCSLLYETFELPLALLDDNYQIEDGFPEDHNPKSYYIDRDEWLRNMEKVKNLSSIPLIKTTPLMETYLFLQIPLGEKITYTVVIGPVLTSKLTTLQFHTLMMDQNLSINEEDFLHYFEHLSITSESHLVNIAKLASQLINQKKIKAEDIMHMESEKKKNLYLEDNPEIQLQRNRENKTLHHDLMYERRIFQCIKEGNPKEFIKKHNTLPAKGMYGTLSKQSYLRDQKNLAISGITIGTRYAMEGGLNQETAYTLSDIAIQNIEEQTDVSKVRKMLTSSLADLAKRVQINKQKKYSKIINQALLYIFNQLYDPLSLEGIAKVINTNPSYLSSLFKQEVGINISTYIQKERIEEAKKLLELSDYPITKIAILLQFNDQSYFTKVFKKETNMTPKQYRNK</sequence>
<dbReference type="PANTHER" id="PTHR43280">
    <property type="entry name" value="ARAC-FAMILY TRANSCRIPTIONAL REGULATOR"/>
    <property type="match status" value="1"/>
</dbReference>